<evidence type="ECO:0000256" key="3">
    <source>
        <dbReference type="ARBA" id="ARBA00023136"/>
    </source>
</evidence>
<feature type="compositionally biased region" description="Polar residues" evidence="4">
    <location>
        <begin position="198"/>
        <end position="208"/>
    </location>
</feature>
<feature type="region of interest" description="Disordered" evidence="4">
    <location>
        <begin position="160"/>
        <end position="210"/>
    </location>
</feature>
<dbReference type="PANTHER" id="PTHR11860:SF59">
    <property type="entry name" value="FAS APOPTOTIC INHIBITORY MOLECULE 3"/>
    <property type="match status" value="1"/>
</dbReference>
<dbReference type="EMBL" id="GL192665">
    <property type="protein sequence ID" value="EFB29746.1"/>
    <property type="molecule type" value="Genomic_DNA"/>
</dbReference>
<reference evidence="7" key="1">
    <citation type="journal article" date="2010" name="Nature">
        <title>The sequence and de novo assembly of the giant panda genome.</title>
        <authorList>
            <person name="Li R."/>
            <person name="Fan W."/>
            <person name="Tian G."/>
            <person name="Zhu H."/>
            <person name="He L."/>
            <person name="Cai J."/>
            <person name="Huang Q."/>
            <person name="Cai Q."/>
            <person name="Li B."/>
            <person name="Bai Y."/>
            <person name="Zhang Z."/>
            <person name="Zhang Y."/>
            <person name="Wang W."/>
            <person name="Li J."/>
            <person name="Wei F."/>
            <person name="Li H."/>
            <person name="Jian M."/>
            <person name="Li J."/>
            <person name="Zhang Z."/>
            <person name="Nielsen R."/>
            <person name="Li D."/>
            <person name="Gu W."/>
            <person name="Yang Z."/>
            <person name="Xuan Z."/>
            <person name="Ryder O.A."/>
            <person name="Leung F.C."/>
            <person name="Zhou Y."/>
            <person name="Cao J."/>
            <person name="Sun X."/>
            <person name="Fu Y."/>
            <person name="Fang X."/>
            <person name="Guo X."/>
            <person name="Wang B."/>
            <person name="Hou R."/>
            <person name="Shen F."/>
            <person name="Mu B."/>
            <person name="Ni P."/>
            <person name="Lin R."/>
            <person name="Qian W."/>
            <person name="Wang G."/>
            <person name="Yu C."/>
            <person name="Nie W."/>
            <person name="Wang J."/>
            <person name="Wu Z."/>
            <person name="Liang H."/>
            <person name="Min J."/>
            <person name="Wu Q."/>
            <person name="Cheng S."/>
            <person name="Ruan J."/>
            <person name="Wang M."/>
            <person name="Shi Z."/>
            <person name="Wen M."/>
            <person name="Liu B."/>
            <person name="Ren X."/>
            <person name="Zheng H."/>
            <person name="Dong D."/>
            <person name="Cook K."/>
            <person name="Shan G."/>
            <person name="Zhang H."/>
            <person name="Kosiol C."/>
            <person name="Xie X."/>
            <person name="Lu Z."/>
            <person name="Zheng H."/>
            <person name="Li Y."/>
            <person name="Steiner C.C."/>
            <person name="Lam T.T."/>
            <person name="Lin S."/>
            <person name="Zhang Q."/>
            <person name="Li G."/>
            <person name="Tian J."/>
            <person name="Gong T."/>
            <person name="Liu H."/>
            <person name="Zhang D."/>
            <person name="Fang L."/>
            <person name="Ye C."/>
            <person name="Zhang J."/>
            <person name="Hu W."/>
            <person name="Xu A."/>
            <person name="Ren Y."/>
            <person name="Zhang G."/>
            <person name="Bruford M.W."/>
            <person name="Li Q."/>
            <person name="Ma L."/>
            <person name="Guo Y."/>
            <person name="An N."/>
            <person name="Hu Y."/>
            <person name="Zheng Y."/>
            <person name="Shi Y."/>
            <person name="Li Z."/>
            <person name="Liu Q."/>
            <person name="Chen Y."/>
            <person name="Zhao J."/>
            <person name="Qu N."/>
            <person name="Zhao S."/>
            <person name="Tian F."/>
            <person name="Wang X."/>
            <person name="Wang H."/>
            <person name="Xu L."/>
            <person name="Liu X."/>
            <person name="Vinar T."/>
            <person name="Wang Y."/>
            <person name="Lam T.W."/>
            <person name="Yiu S.M."/>
            <person name="Liu S."/>
            <person name="Zhang H."/>
            <person name="Li D."/>
            <person name="Huang Y."/>
            <person name="Wang X."/>
            <person name="Yang G."/>
            <person name="Jiang Z."/>
            <person name="Wang J."/>
            <person name="Qin N."/>
            <person name="Li L."/>
            <person name="Li J."/>
            <person name="Bolund L."/>
            <person name="Kristiansen K."/>
            <person name="Wong G.K."/>
            <person name="Olson M."/>
            <person name="Zhang X."/>
            <person name="Li S."/>
            <person name="Yang H."/>
            <person name="Wang J."/>
            <person name="Wang J."/>
        </authorList>
    </citation>
    <scope>NUCLEOTIDE SEQUENCE [LARGE SCALE GENOMIC DNA]</scope>
</reference>
<feature type="non-terminal residue" evidence="7">
    <location>
        <position position="1"/>
    </location>
</feature>
<evidence type="ECO:0000256" key="1">
    <source>
        <dbReference type="ARBA" id="ARBA00004370"/>
    </source>
</evidence>
<dbReference type="GO" id="GO:0004888">
    <property type="term" value="F:transmembrane signaling receptor activity"/>
    <property type="evidence" value="ECO:0007669"/>
    <property type="project" value="TreeGrafter"/>
</dbReference>
<sequence length="373" mass="41436">VAGALRILPEVKLEGMLGGSITIECPLPQMHVRLYLCREMAESGGCATVVSNKNFVKEEYKHRVTLKPCPDKNLFLVEVTELTKSDSGVYACGTGMKTDRGKTQLVTLTVYSEYELFWEEEPMPEPPRWLHKFLHMPVPPWLQMPVHDSSFEFIPKVTTPAERTKAPPEIHSSPTTPAPHHLRVSRASSVAAAKSPTLLPSTTASKTSAPEGLLRPQTASYNYHTRLHRQRAFHQDPVPGLEDQGFHILVPTTLALILLALLGLLMKRVIQRRKALSRRVRRVAVRMRALEASQRPPLQPRPRPHLHLPVPLGQAEVPLPGLRASAPPAAPQVSEALCLHAPSLKTSCEYVSLYYKPAAKAEDTDSDDYVNIP</sequence>
<accession>D2HBM8</accession>
<organism evidence="7">
    <name type="scientific">Ailuropoda melanoleuca</name>
    <name type="common">Giant panda</name>
    <dbReference type="NCBI Taxonomy" id="9646"/>
    <lineage>
        <taxon>Eukaryota</taxon>
        <taxon>Metazoa</taxon>
        <taxon>Chordata</taxon>
        <taxon>Craniata</taxon>
        <taxon>Vertebrata</taxon>
        <taxon>Euteleostomi</taxon>
        <taxon>Mammalia</taxon>
        <taxon>Eutheria</taxon>
        <taxon>Laurasiatheria</taxon>
        <taxon>Carnivora</taxon>
        <taxon>Caniformia</taxon>
        <taxon>Ursidae</taxon>
        <taxon>Ailuropoda</taxon>
    </lineage>
</organism>
<dbReference type="CDD" id="cd05716">
    <property type="entry name" value="IgV_pIgR_like"/>
    <property type="match status" value="1"/>
</dbReference>
<feature type="domain" description="Immunoglobulin V-set" evidence="6">
    <location>
        <begin position="12"/>
        <end position="110"/>
    </location>
</feature>
<evidence type="ECO:0000256" key="2">
    <source>
        <dbReference type="ARBA" id="ARBA00022692"/>
    </source>
</evidence>
<evidence type="ECO:0000259" key="6">
    <source>
        <dbReference type="Pfam" id="PF07686"/>
    </source>
</evidence>
<gene>
    <name evidence="7" type="ORF">PANDA_007941</name>
</gene>
<evidence type="ECO:0000313" key="7">
    <source>
        <dbReference type="EMBL" id="EFB29746.1"/>
    </source>
</evidence>
<feature type="non-terminal residue" evidence="7">
    <location>
        <position position="373"/>
    </location>
</feature>
<dbReference type="InterPro" id="IPR013783">
    <property type="entry name" value="Ig-like_fold"/>
</dbReference>
<dbReference type="InParanoid" id="D2HBM8"/>
<keyword evidence="5" id="KW-1133">Transmembrane helix</keyword>
<dbReference type="GO" id="GO:0005886">
    <property type="term" value="C:plasma membrane"/>
    <property type="evidence" value="ECO:0007669"/>
    <property type="project" value="TreeGrafter"/>
</dbReference>
<keyword evidence="3 5" id="KW-0472">Membrane</keyword>
<dbReference type="PANTHER" id="PTHR11860">
    <property type="entry name" value="POLYMERIC-IMMUNOGLOBULIN RECEPTOR"/>
    <property type="match status" value="1"/>
</dbReference>
<comment type="subcellular location">
    <subcellularLocation>
        <location evidence="1">Membrane</location>
    </subcellularLocation>
</comment>
<dbReference type="InterPro" id="IPR050671">
    <property type="entry name" value="CD300_family_receptors"/>
</dbReference>
<proteinExistence type="predicted"/>
<dbReference type="InterPro" id="IPR013106">
    <property type="entry name" value="Ig_V-set"/>
</dbReference>
<feature type="transmembrane region" description="Helical" evidence="5">
    <location>
        <begin position="245"/>
        <end position="265"/>
    </location>
</feature>
<dbReference type="AlphaFoldDB" id="D2HBM8"/>
<dbReference type="Pfam" id="PF07686">
    <property type="entry name" value="V-set"/>
    <property type="match status" value="1"/>
</dbReference>
<protein>
    <recommendedName>
        <fullName evidence="6">Immunoglobulin V-set domain-containing protein</fullName>
    </recommendedName>
</protein>
<keyword evidence="2 5" id="KW-0812">Transmembrane</keyword>
<dbReference type="InterPro" id="IPR036179">
    <property type="entry name" value="Ig-like_dom_sf"/>
</dbReference>
<dbReference type="Gene3D" id="2.60.40.10">
    <property type="entry name" value="Immunoglobulins"/>
    <property type="match status" value="1"/>
</dbReference>
<evidence type="ECO:0000256" key="5">
    <source>
        <dbReference type="SAM" id="Phobius"/>
    </source>
</evidence>
<evidence type="ECO:0000256" key="4">
    <source>
        <dbReference type="SAM" id="MobiDB-lite"/>
    </source>
</evidence>
<name>D2HBM8_AILME</name>
<feature type="compositionally biased region" description="Low complexity" evidence="4">
    <location>
        <begin position="185"/>
        <end position="195"/>
    </location>
</feature>
<dbReference type="SUPFAM" id="SSF48726">
    <property type="entry name" value="Immunoglobulin"/>
    <property type="match status" value="1"/>
</dbReference>